<dbReference type="Gene3D" id="1.25.40.10">
    <property type="entry name" value="Tetratricopeptide repeat domain"/>
    <property type="match status" value="1"/>
</dbReference>
<dbReference type="AlphaFoldDB" id="E0RSR4"/>
<organism evidence="1 2">
    <name type="scientific">Winmispira thermophila (strain ATCC 49972 / DSM 6192 / RI 19.B1)</name>
    <name type="common">Spirochaeta thermophila</name>
    <dbReference type="NCBI Taxonomy" id="665571"/>
    <lineage>
        <taxon>Bacteria</taxon>
        <taxon>Pseudomonadati</taxon>
        <taxon>Spirochaetota</taxon>
        <taxon>Spirochaetia</taxon>
        <taxon>Winmispirales</taxon>
        <taxon>Winmispiraceae</taxon>
        <taxon>Winmispira</taxon>
    </lineage>
</organism>
<dbReference type="PaxDb" id="665571-STHERM_c11060"/>
<dbReference type="eggNOG" id="COG3063">
    <property type="taxonomic scope" value="Bacteria"/>
</dbReference>
<evidence type="ECO:0000313" key="1">
    <source>
        <dbReference type="EMBL" id="ADN02051.1"/>
    </source>
</evidence>
<dbReference type="Proteomes" id="UP000001296">
    <property type="component" value="Chromosome"/>
</dbReference>
<proteinExistence type="predicted"/>
<dbReference type="InterPro" id="IPR011990">
    <property type="entry name" value="TPR-like_helical_dom_sf"/>
</dbReference>
<dbReference type="SUPFAM" id="SSF48452">
    <property type="entry name" value="TPR-like"/>
    <property type="match status" value="1"/>
</dbReference>
<dbReference type="HOGENOM" id="CLU_891215_0_0_12"/>
<reference evidence="1 2" key="2">
    <citation type="journal article" date="2010" name="J. Bacteriol.">
        <title>Genome sequence of the polysaccharide-degrading, thermophilic anaerobe Spirochaeta thermophila DSM 6192.</title>
        <authorList>
            <person name="Angelov A."/>
            <person name="Liebl S."/>
            <person name="Ballschmiter M."/>
            <person name="Bomeke M."/>
            <person name="Lehmann R."/>
            <person name="Liesegang H."/>
            <person name="Daniel R."/>
            <person name="Liebl W."/>
        </authorList>
    </citation>
    <scope>NUCLEOTIDE SEQUENCE [LARGE SCALE GENOMIC DNA]</scope>
    <source>
        <strain evidence="2">ATCC 49972 / DSM 6192 / RI 19.B1</strain>
    </source>
</reference>
<dbReference type="KEGG" id="sta:STHERM_c11060"/>
<dbReference type="EMBL" id="CP001698">
    <property type="protein sequence ID" value="ADN02051.1"/>
    <property type="molecule type" value="Genomic_DNA"/>
</dbReference>
<dbReference type="InterPro" id="IPR019734">
    <property type="entry name" value="TPR_rpt"/>
</dbReference>
<protein>
    <submittedName>
        <fullName evidence="1">TPR domain protein</fullName>
    </submittedName>
</protein>
<reference key="1">
    <citation type="submission" date="2009-08" db="EMBL/GenBank/DDBJ databases">
        <title>The genome sequence of Spirochaeta thermophila DSM6192.</title>
        <authorList>
            <person name="Angelov A."/>
            <person name="Mientus M."/>
            <person name="Wittenberg S."/>
            <person name="Lehmann R."/>
            <person name="Liesegang H."/>
            <person name="Daniel R."/>
            <person name="Liebl W."/>
        </authorList>
    </citation>
    <scope>NUCLEOTIDE SEQUENCE</scope>
    <source>
        <strain>DSM 6192</strain>
    </source>
</reference>
<name>E0RSR4_WINT6</name>
<accession>E0RSR4</accession>
<sequence length="311" mass="37083">MDNDISMLHRFVEEGYEALRRGLWEEAFHSFHQAFLLDGDDRGILASLKCVQYWKEMEEEVDHEWSAEEKGDFYMERWKHFVSFLEHIGGAEERCVFSCKTYVFGSALRWYESASEGKEGESELMFKKGVCEKSLGDYEPARQTLERVVREFPRRSFFLSQLADTYALMGEVHLAKVFFREAFFHNPAEIELAFLESEMINRLISRVKELGYEPPLLQEWLPVYGVLYGVFTVKRELKSLEYGKLRQSIYALEGELTDEHADRRTIIPRLLNRYFWLMDHYRINNEEPLKIQDTLYKIRLLDEKIYELYIH</sequence>
<evidence type="ECO:0000313" key="2">
    <source>
        <dbReference type="Proteomes" id="UP000001296"/>
    </source>
</evidence>
<gene>
    <name evidence="1" type="ordered locus">STHERM_c11060</name>
</gene>
<dbReference type="Pfam" id="PF13174">
    <property type="entry name" value="TPR_6"/>
    <property type="match status" value="1"/>
</dbReference>